<sequence length="353" mass="39189">MKKLNMNLGSITSNIIIEKGIIKNAGHDIRKVYSSNKIAVVTDENVFGLYGEILEKSLAAENFTPTFIVIKPGEQSKTVDTLKHVYSNLVSMGITRGDLIVALGGGVVGDLAGFAASTYLRGIDFVQIPTSLLAQIDSSIGGKVAVNLDEGKNLIGSFYHPKLVLVDPEVLNSLPEKFVKDGLGEAIKYGCIRDKELFSMLLDIKSNFELLDNIEDIIFRCLSIKKETVEMDEKDKGIRMLLNFGHTIGHAIEKYFNYEKYSHGEAVSVGMYWITKKSEEMGITEKGTSDKIKGALENYGIEYIIPHLDREEIIKNILVDKKNISGKLNLILLKDIGNAFIYTIPEQETSKFI</sequence>
<dbReference type="GO" id="GO:0009073">
    <property type="term" value="P:aromatic amino acid family biosynthetic process"/>
    <property type="evidence" value="ECO:0007669"/>
    <property type="project" value="UniProtKB-KW"/>
</dbReference>
<evidence type="ECO:0000256" key="1">
    <source>
        <dbReference type="ARBA" id="ARBA00001911"/>
    </source>
</evidence>
<keyword evidence="7 9" id="KW-0456">Lyase</keyword>
<dbReference type="EMBL" id="VLKH01000003">
    <property type="protein sequence ID" value="TWH81520.1"/>
    <property type="molecule type" value="Genomic_DNA"/>
</dbReference>
<feature type="domain" description="3-dehydroquinate synthase N-terminal" evidence="11">
    <location>
        <begin position="68"/>
        <end position="179"/>
    </location>
</feature>
<keyword evidence="14" id="KW-1185">Reference proteome</keyword>
<dbReference type="InterPro" id="IPR030960">
    <property type="entry name" value="DHQS/DOIS_N"/>
</dbReference>
<comment type="cofactor">
    <cofactor evidence="1 9">
        <name>NAD(+)</name>
        <dbReference type="ChEBI" id="CHEBI:57540"/>
    </cofactor>
</comment>
<evidence type="ECO:0000256" key="3">
    <source>
        <dbReference type="ARBA" id="ARBA00022723"/>
    </source>
</evidence>
<dbReference type="InterPro" id="IPR016037">
    <property type="entry name" value="DHQ_synth_AroB"/>
</dbReference>
<dbReference type="AlphaFoldDB" id="A0A562JEE3"/>
<feature type="binding site" evidence="9">
    <location>
        <position position="185"/>
    </location>
    <ligand>
        <name>Zn(2+)</name>
        <dbReference type="ChEBI" id="CHEBI:29105"/>
    </ligand>
</feature>
<dbReference type="Pfam" id="PF24621">
    <property type="entry name" value="DHQS_C"/>
    <property type="match status" value="1"/>
</dbReference>
<evidence type="ECO:0000259" key="11">
    <source>
        <dbReference type="Pfam" id="PF01761"/>
    </source>
</evidence>
<comment type="cofactor">
    <cofactor evidence="9">
        <name>Co(2+)</name>
        <dbReference type="ChEBI" id="CHEBI:48828"/>
    </cofactor>
    <cofactor evidence="9">
        <name>Zn(2+)</name>
        <dbReference type="ChEBI" id="CHEBI:29105"/>
    </cofactor>
    <text evidence="9">Binds 1 divalent metal cation per subunit. Can use either Co(2+) or Zn(2+).</text>
</comment>
<dbReference type="CDD" id="cd08195">
    <property type="entry name" value="DHQS"/>
    <property type="match status" value="1"/>
</dbReference>
<keyword evidence="8 9" id="KW-0170">Cobalt</keyword>
<dbReference type="InterPro" id="IPR056179">
    <property type="entry name" value="DHQS_C"/>
</dbReference>
<dbReference type="Gene3D" id="3.40.50.1970">
    <property type="match status" value="1"/>
</dbReference>
<evidence type="ECO:0000259" key="12">
    <source>
        <dbReference type="Pfam" id="PF24621"/>
    </source>
</evidence>
<comment type="similarity">
    <text evidence="9">Belongs to the sugar phosphate cyclases superfamily. Dehydroquinate synthase family.</text>
</comment>
<dbReference type="GO" id="GO:0005737">
    <property type="term" value="C:cytoplasm"/>
    <property type="evidence" value="ECO:0007669"/>
    <property type="project" value="UniProtKB-SubCell"/>
</dbReference>
<evidence type="ECO:0000256" key="8">
    <source>
        <dbReference type="ARBA" id="ARBA00023285"/>
    </source>
</evidence>
<protein>
    <recommendedName>
        <fullName evidence="9 10">3-dehydroquinate synthase</fullName>
        <shortName evidence="9">DHQS</shortName>
        <ecNumber evidence="9 10">4.2.3.4</ecNumber>
    </recommendedName>
</protein>
<evidence type="ECO:0000256" key="4">
    <source>
        <dbReference type="ARBA" id="ARBA00022741"/>
    </source>
</evidence>
<keyword evidence="4 9" id="KW-0547">Nucleotide-binding</keyword>
<keyword evidence="6 9" id="KW-0520">NAD</keyword>
<dbReference type="NCBIfam" id="TIGR01357">
    <property type="entry name" value="aroB"/>
    <property type="match status" value="1"/>
</dbReference>
<feature type="binding site" evidence="9">
    <location>
        <begin position="106"/>
        <end position="110"/>
    </location>
    <ligand>
        <name>NAD(+)</name>
        <dbReference type="ChEBI" id="CHEBI:57540"/>
    </ligand>
</feature>
<dbReference type="GO" id="GO:0003856">
    <property type="term" value="F:3-dehydroquinate synthase activity"/>
    <property type="evidence" value="ECO:0007669"/>
    <property type="project" value="UniProtKB-UniRule"/>
</dbReference>
<evidence type="ECO:0000256" key="7">
    <source>
        <dbReference type="ARBA" id="ARBA00023239"/>
    </source>
</evidence>
<dbReference type="GO" id="GO:0009423">
    <property type="term" value="P:chorismate biosynthetic process"/>
    <property type="evidence" value="ECO:0007669"/>
    <property type="project" value="UniProtKB-UniRule"/>
</dbReference>
<reference evidence="13 14" key="1">
    <citation type="submission" date="2019-07" db="EMBL/GenBank/DDBJ databases">
        <title>Genomic Encyclopedia of Type Strains, Phase I: the one thousand microbial genomes (KMG-I) project.</title>
        <authorList>
            <person name="Kyrpides N."/>
        </authorList>
    </citation>
    <scope>NUCLEOTIDE SEQUENCE [LARGE SCALE GENOMIC DNA]</scope>
    <source>
        <strain evidence="13 14">DSM 13558</strain>
    </source>
</reference>
<evidence type="ECO:0000313" key="14">
    <source>
        <dbReference type="Proteomes" id="UP000315343"/>
    </source>
</evidence>
<evidence type="ECO:0000256" key="10">
    <source>
        <dbReference type="NCBIfam" id="TIGR01357"/>
    </source>
</evidence>
<dbReference type="GO" id="GO:0046872">
    <property type="term" value="F:metal ion binding"/>
    <property type="evidence" value="ECO:0007669"/>
    <property type="project" value="UniProtKB-KW"/>
</dbReference>
<gene>
    <name evidence="9" type="primary">aroB</name>
    <name evidence="13" type="ORF">LY60_01271</name>
</gene>
<keyword evidence="9" id="KW-0057">Aromatic amino acid biosynthesis</keyword>
<comment type="pathway">
    <text evidence="9">Metabolic intermediate biosynthesis; chorismate biosynthesis; chorismate from D-erythrose 4-phosphate and phosphoenolpyruvate: step 2/7.</text>
</comment>
<dbReference type="RefSeq" id="WP_145081431.1">
    <property type="nucleotide sequence ID" value="NZ_VLKH01000003.1"/>
</dbReference>
<dbReference type="GO" id="GO:0000166">
    <property type="term" value="F:nucleotide binding"/>
    <property type="evidence" value="ECO:0007669"/>
    <property type="project" value="UniProtKB-KW"/>
</dbReference>
<feature type="binding site" evidence="9">
    <location>
        <position position="143"/>
    </location>
    <ligand>
        <name>NAD(+)</name>
        <dbReference type="ChEBI" id="CHEBI:57540"/>
    </ligand>
</feature>
<keyword evidence="9" id="KW-0028">Amino-acid biosynthesis</keyword>
<dbReference type="Gene3D" id="1.20.1090.10">
    <property type="entry name" value="Dehydroquinate synthase-like - alpha domain"/>
    <property type="match status" value="1"/>
</dbReference>
<dbReference type="GO" id="GO:0008652">
    <property type="term" value="P:amino acid biosynthetic process"/>
    <property type="evidence" value="ECO:0007669"/>
    <property type="project" value="UniProtKB-KW"/>
</dbReference>
<evidence type="ECO:0000256" key="6">
    <source>
        <dbReference type="ARBA" id="ARBA00023027"/>
    </source>
</evidence>
<comment type="function">
    <text evidence="9">Catalyzes the conversion of 3-deoxy-D-arabino-heptulosonate 7-phosphate (DAHP) to dehydroquinate (DHQ).</text>
</comment>
<dbReference type="InterPro" id="IPR030963">
    <property type="entry name" value="DHQ_synth_fam"/>
</dbReference>
<dbReference type="Proteomes" id="UP000315343">
    <property type="component" value="Unassembled WGS sequence"/>
</dbReference>
<keyword evidence="3 9" id="KW-0479">Metal-binding</keyword>
<feature type="binding site" evidence="9">
    <location>
        <position position="263"/>
    </location>
    <ligand>
        <name>Zn(2+)</name>
        <dbReference type="ChEBI" id="CHEBI:29105"/>
    </ligand>
</feature>
<evidence type="ECO:0000256" key="2">
    <source>
        <dbReference type="ARBA" id="ARBA00001947"/>
    </source>
</evidence>
<feature type="domain" description="3-dehydroquinate synthase C-terminal" evidence="12">
    <location>
        <begin position="182"/>
        <end position="323"/>
    </location>
</feature>
<keyword evidence="5 9" id="KW-0862">Zinc</keyword>
<feature type="binding site" evidence="9">
    <location>
        <position position="246"/>
    </location>
    <ligand>
        <name>Zn(2+)</name>
        <dbReference type="ChEBI" id="CHEBI:29105"/>
    </ligand>
</feature>
<comment type="catalytic activity">
    <reaction evidence="9">
        <text>7-phospho-2-dehydro-3-deoxy-D-arabino-heptonate = 3-dehydroquinate + phosphate</text>
        <dbReference type="Rhea" id="RHEA:21968"/>
        <dbReference type="ChEBI" id="CHEBI:32364"/>
        <dbReference type="ChEBI" id="CHEBI:43474"/>
        <dbReference type="ChEBI" id="CHEBI:58394"/>
        <dbReference type="EC" id="4.2.3.4"/>
    </reaction>
</comment>
<dbReference type="SUPFAM" id="SSF56796">
    <property type="entry name" value="Dehydroquinate synthase-like"/>
    <property type="match status" value="1"/>
</dbReference>
<dbReference type="UniPathway" id="UPA00053">
    <property type="reaction ID" value="UER00085"/>
</dbReference>
<comment type="caution">
    <text evidence="9">Lacks conserved residue(s) required for the propagation of feature annotation.</text>
</comment>
<evidence type="ECO:0000313" key="13">
    <source>
        <dbReference type="EMBL" id="TWH81520.1"/>
    </source>
</evidence>
<proteinExistence type="inferred from homology"/>
<dbReference type="PANTHER" id="PTHR43622">
    <property type="entry name" value="3-DEHYDROQUINATE SYNTHASE"/>
    <property type="match status" value="1"/>
</dbReference>
<dbReference type="InterPro" id="IPR050071">
    <property type="entry name" value="Dehydroquinate_synthase"/>
</dbReference>
<feature type="binding site" evidence="9">
    <location>
        <position position="152"/>
    </location>
    <ligand>
        <name>NAD(+)</name>
        <dbReference type="ChEBI" id="CHEBI:57540"/>
    </ligand>
</feature>
<dbReference type="Pfam" id="PF01761">
    <property type="entry name" value="DHQ_synthase"/>
    <property type="match status" value="1"/>
</dbReference>
<dbReference type="PIRSF" id="PIRSF001455">
    <property type="entry name" value="DHQ_synth"/>
    <property type="match status" value="1"/>
</dbReference>
<feature type="binding site" evidence="9">
    <location>
        <begin position="130"/>
        <end position="131"/>
    </location>
    <ligand>
        <name>NAD(+)</name>
        <dbReference type="ChEBI" id="CHEBI:57540"/>
    </ligand>
</feature>
<accession>A0A562JEE3</accession>
<dbReference type="FunFam" id="3.40.50.1970:FF:000007">
    <property type="entry name" value="Pentafunctional AROM polypeptide"/>
    <property type="match status" value="1"/>
</dbReference>
<dbReference type="PANTHER" id="PTHR43622:SF1">
    <property type="entry name" value="3-DEHYDROQUINATE SYNTHASE"/>
    <property type="match status" value="1"/>
</dbReference>
<comment type="caution">
    <text evidence="13">The sequence shown here is derived from an EMBL/GenBank/DDBJ whole genome shotgun (WGS) entry which is preliminary data.</text>
</comment>
<organism evidence="13 14">
    <name type="scientific">Sedimentibacter saalensis</name>
    <dbReference type="NCBI Taxonomy" id="130788"/>
    <lineage>
        <taxon>Bacteria</taxon>
        <taxon>Bacillati</taxon>
        <taxon>Bacillota</taxon>
        <taxon>Tissierellia</taxon>
        <taxon>Sedimentibacter</taxon>
    </lineage>
</organism>
<evidence type="ECO:0000256" key="9">
    <source>
        <dbReference type="HAMAP-Rule" id="MF_00110"/>
    </source>
</evidence>
<dbReference type="EC" id="4.2.3.4" evidence="9 10"/>
<evidence type="ECO:0000256" key="5">
    <source>
        <dbReference type="ARBA" id="ARBA00022833"/>
    </source>
</evidence>
<comment type="subcellular location">
    <subcellularLocation>
        <location evidence="9">Cytoplasm</location>
    </subcellularLocation>
</comment>
<keyword evidence="9" id="KW-0963">Cytoplasm</keyword>
<dbReference type="OrthoDB" id="9806583at2"/>
<name>A0A562JEE3_9FIRM</name>
<dbReference type="HAMAP" id="MF_00110">
    <property type="entry name" value="DHQ_synthase"/>
    <property type="match status" value="1"/>
</dbReference>
<comment type="cofactor">
    <cofactor evidence="2">
        <name>Zn(2+)</name>
        <dbReference type="ChEBI" id="CHEBI:29105"/>
    </cofactor>
</comment>